<gene>
    <name evidence="1" type="ORF">IDH44_22355</name>
</gene>
<dbReference type="Gene3D" id="3.40.50.1820">
    <property type="entry name" value="alpha/beta hydrolase"/>
    <property type="match status" value="1"/>
</dbReference>
<evidence type="ECO:0000313" key="2">
    <source>
        <dbReference type="Proteomes" id="UP000621560"/>
    </source>
</evidence>
<dbReference type="Pfam" id="PF00756">
    <property type="entry name" value="Esterase"/>
    <property type="match status" value="1"/>
</dbReference>
<organism evidence="1 2">
    <name type="scientific">Paenibacillus sabuli</name>
    <dbReference type="NCBI Taxonomy" id="2772509"/>
    <lineage>
        <taxon>Bacteria</taxon>
        <taxon>Bacillati</taxon>
        <taxon>Bacillota</taxon>
        <taxon>Bacilli</taxon>
        <taxon>Bacillales</taxon>
        <taxon>Paenibacillaceae</taxon>
        <taxon>Paenibacillus</taxon>
    </lineage>
</organism>
<dbReference type="EMBL" id="JACXIZ010000048">
    <property type="protein sequence ID" value="MBD2847947.1"/>
    <property type="molecule type" value="Genomic_DNA"/>
</dbReference>
<name>A0A927BW50_9BACL</name>
<dbReference type="Proteomes" id="UP000621560">
    <property type="component" value="Unassembled WGS sequence"/>
</dbReference>
<comment type="caution">
    <text evidence="1">The sequence shown here is derived from an EMBL/GenBank/DDBJ whole genome shotgun (WGS) entry which is preliminary data.</text>
</comment>
<keyword evidence="2" id="KW-1185">Reference proteome</keyword>
<dbReference type="InterPro" id="IPR029058">
    <property type="entry name" value="AB_hydrolase_fold"/>
</dbReference>
<protein>
    <submittedName>
        <fullName evidence="1">Esterase family protein</fullName>
    </submittedName>
</protein>
<dbReference type="SUPFAM" id="SSF53474">
    <property type="entry name" value="alpha/beta-Hydrolases"/>
    <property type="match status" value="1"/>
</dbReference>
<sequence>MSDANYTRRTINKEVVPSEHLPEGERALRVYLPPGYNQVVSYPVIYCQDGEDFFNFGRIATQVQKMILDDEMEPVLVVGVDVDKSKRTAEYTPDGDRHEAYVRFFVEEMMPYVASRYTVRGEADQILLAGDSLGGTVSLHIALAYPRRFRYVLSMSGAYYPASRRLAAASDERLDWLKAYMIVGLQETAFETDTGTFDFVALNRDMKAVLEKRGAQLHYEEKDGKHQWGFWQRELPAALAWFAREALG</sequence>
<proteinExistence type="predicted"/>
<dbReference type="PANTHER" id="PTHR48098:SF3">
    <property type="entry name" value="IRON(III) ENTEROBACTIN ESTERASE"/>
    <property type="match status" value="1"/>
</dbReference>
<dbReference type="InterPro" id="IPR000801">
    <property type="entry name" value="Esterase-like"/>
</dbReference>
<reference evidence="1" key="1">
    <citation type="submission" date="2020-09" db="EMBL/GenBank/DDBJ databases">
        <title>A novel bacterium of genus Paenibacillus, isolated from South China Sea.</title>
        <authorList>
            <person name="Huang H."/>
            <person name="Mo K."/>
            <person name="Hu Y."/>
        </authorList>
    </citation>
    <scope>NUCLEOTIDE SEQUENCE</scope>
    <source>
        <strain evidence="1">IB182496</strain>
    </source>
</reference>
<dbReference type="RefSeq" id="WP_190921052.1">
    <property type="nucleotide sequence ID" value="NZ_JACXIZ010000048.1"/>
</dbReference>
<dbReference type="AlphaFoldDB" id="A0A927BW50"/>
<dbReference type="InterPro" id="IPR050583">
    <property type="entry name" value="Mycobacterial_A85_antigen"/>
</dbReference>
<dbReference type="PANTHER" id="PTHR48098">
    <property type="entry name" value="ENTEROCHELIN ESTERASE-RELATED"/>
    <property type="match status" value="1"/>
</dbReference>
<accession>A0A927BW50</accession>
<evidence type="ECO:0000313" key="1">
    <source>
        <dbReference type="EMBL" id="MBD2847947.1"/>
    </source>
</evidence>